<evidence type="ECO:0000313" key="3">
    <source>
        <dbReference type="Proteomes" id="UP000398389"/>
    </source>
</evidence>
<protein>
    <submittedName>
        <fullName evidence="2">Uncharacterized protein</fullName>
    </submittedName>
</protein>
<feature type="region of interest" description="Disordered" evidence="1">
    <location>
        <begin position="77"/>
        <end position="101"/>
    </location>
</feature>
<name>A0A5E8BUU2_9ASCO</name>
<feature type="compositionally biased region" description="Basic residues" evidence="1">
    <location>
        <begin position="190"/>
        <end position="201"/>
    </location>
</feature>
<feature type="region of interest" description="Disordered" evidence="1">
    <location>
        <begin position="741"/>
        <end position="763"/>
    </location>
</feature>
<feature type="compositionally biased region" description="Low complexity" evidence="1">
    <location>
        <begin position="117"/>
        <end position="149"/>
    </location>
</feature>
<feature type="region of interest" description="Disordered" evidence="1">
    <location>
        <begin position="18"/>
        <end position="57"/>
    </location>
</feature>
<dbReference type="AlphaFoldDB" id="A0A5E8BUU2"/>
<feature type="region of interest" description="Disordered" evidence="1">
    <location>
        <begin position="183"/>
        <end position="225"/>
    </location>
</feature>
<feature type="region of interest" description="Disordered" evidence="1">
    <location>
        <begin position="117"/>
        <end position="153"/>
    </location>
</feature>
<dbReference type="RefSeq" id="XP_031855114.1">
    <property type="nucleotide sequence ID" value="XM_031999223.1"/>
</dbReference>
<dbReference type="EMBL" id="CABVLU010000003">
    <property type="protein sequence ID" value="VVT55262.1"/>
    <property type="molecule type" value="Genomic_DNA"/>
</dbReference>
<dbReference type="Proteomes" id="UP000398389">
    <property type="component" value="Unassembled WGS sequence"/>
</dbReference>
<gene>
    <name evidence="2" type="ORF">SAPINGB_P004508</name>
</gene>
<accession>A0A5E8BUU2</accession>
<feature type="compositionally biased region" description="Low complexity" evidence="1">
    <location>
        <begin position="741"/>
        <end position="757"/>
    </location>
</feature>
<proteinExistence type="predicted"/>
<dbReference type="SUPFAM" id="SSF53098">
    <property type="entry name" value="Ribonuclease H-like"/>
    <property type="match status" value="1"/>
</dbReference>
<sequence length="972" mass="109767">MLPQVTDRQDHAATTDPYFHHQHTQPHHLNSLDESLLPPSKRRRPDPGHQTQLQPNVWHFPEMTSTASGLCAVSARSNRSSPTVGNIYDDPSSHDLSGSAGDLNSLMSTVDMHPFDHSSVSSVHSSSSSATVPNSSSSSSVPSSTDPSHYQNYPTHLAHENTVATQYQPVEVQQYQQIPTLQQTPSPQLHHTHQSHHHQNHHLPPPQLLPTSHSTPDPEKDPEQIPSERYNLTTYLPFFLQSQDTQLNGYPNSIGHSSSTSNQQGLMTFETIHSIIRSEEEEMLDIQRLGRVQLNGRIEMFTCKEFTLIDQLKALYQCNHCYGKVVYGPNTRFMSHLLNCPLAPAPIIQQCREMGVYDMINMNDMPFIIFTSLTFGSLQPFEVLKSPVARSLIFSLKLPLETFASPAVLSYFFSRIQAWHDDLFLKYFTKPTRLTLRVEGWAEWNSKYLYIVTATTSTGKSFFVSAFVLDSQLVQAFAPEMNKILRFLQQNPNIFIVGIVTDGFVNLEMLLSSSIQFRKSPYTPLLSTPVTLNFSHLLNLMTESICESEQFKEVFDKIMEICYTFPNRYRTVEQFSGGKYSKIPSYKSPKMPIKVYSVAAVLAKVPHFLKHFANEEVMQCLKEKTFFHEIETLVAIFKEISTCLCNSEHDLFRLSDGVVLLVQLMAHVEAIVSASKLYPDQKTVVLVGLKRAFAEWCNQDMVLETLYLDVRYNVQFTPVSLAYIKNNIKTYLPVNINNNNSSSSSSTNNSSSNSSNSKTGNNADGLKQITAELAAFKTAPYTISSIDILEHWNMLAGAGFPQLASVATLLLSVLGNSISYELNHAQRVRFSEPLKSATDIDAVAPAFQAHQIAELMEQDEQCMDTRKHPALRKFVDLCHEHRAEEETAEMNRRSPYPPSYEETSFNVSWEYARFLSQEYKTLDTKPPAVEFSFRNCADNGKVIFGLSEKSISETILTVIDYSSYQRIVNSTK</sequence>
<keyword evidence="3" id="KW-1185">Reference proteome</keyword>
<reference evidence="2 3" key="1">
    <citation type="submission" date="2019-09" db="EMBL/GenBank/DDBJ databases">
        <authorList>
            <person name="Brejova B."/>
        </authorList>
    </citation>
    <scope>NUCLEOTIDE SEQUENCE [LARGE SCALE GENOMIC DNA]</scope>
</reference>
<evidence type="ECO:0000256" key="1">
    <source>
        <dbReference type="SAM" id="MobiDB-lite"/>
    </source>
</evidence>
<dbReference type="GeneID" id="43583323"/>
<organism evidence="2 3">
    <name type="scientific">Magnusiomyces paraingens</name>
    <dbReference type="NCBI Taxonomy" id="2606893"/>
    <lineage>
        <taxon>Eukaryota</taxon>
        <taxon>Fungi</taxon>
        <taxon>Dikarya</taxon>
        <taxon>Ascomycota</taxon>
        <taxon>Saccharomycotina</taxon>
        <taxon>Dipodascomycetes</taxon>
        <taxon>Dipodascales</taxon>
        <taxon>Dipodascaceae</taxon>
        <taxon>Magnusiomyces</taxon>
    </lineage>
</organism>
<dbReference type="InterPro" id="IPR012337">
    <property type="entry name" value="RNaseH-like_sf"/>
</dbReference>
<evidence type="ECO:0000313" key="2">
    <source>
        <dbReference type="EMBL" id="VVT55262.1"/>
    </source>
</evidence>